<gene>
    <name evidence="1" type="ORF">T265_03245</name>
</gene>
<accession>A0A074ZT58</accession>
<organism evidence="1 2">
    <name type="scientific">Opisthorchis viverrini</name>
    <name type="common">Southeast Asian liver fluke</name>
    <dbReference type="NCBI Taxonomy" id="6198"/>
    <lineage>
        <taxon>Eukaryota</taxon>
        <taxon>Metazoa</taxon>
        <taxon>Spiralia</taxon>
        <taxon>Lophotrochozoa</taxon>
        <taxon>Platyhelminthes</taxon>
        <taxon>Trematoda</taxon>
        <taxon>Digenea</taxon>
        <taxon>Opisthorchiida</taxon>
        <taxon>Opisthorchiata</taxon>
        <taxon>Opisthorchiidae</taxon>
        <taxon>Opisthorchis</taxon>
    </lineage>
</organism>
<dbReference type="OrthoDB" id="129121at2759"/>
<keyword evidence="2" id="KW-1185">Reference proteome</keyword>
<dbReference type="KEGG" id="ovi:T265_03245"/>
<dbReference type="CTD" id="20317432"/>
<reference evidence="1 2" key="1">
    <citation type="submission" date="2013-11" db="EMBL/GenBank/DDBJ databases">
        <title>Opisthorchis viverrini - life in the bile duct.</title>
        <authorList>
            <person name="Young N.D."/>
            <person name="Nagarajan N."/>
            <person name="Lin S.J."/>
            <person name="Korhonen P.K."/>
            <person name="Jex A.R."/>
            <person name="Hall R.S."/>
            <person name="Safavi-Hemami H."/>
            <person name="Kaewkong W."/>
            <person name="Bertrand D."/>
            <person name="Gao S."/>
            <person name="Seet Q."/>
            <person name="Wongkham S."/>
            <person name="Teh B.T."/>
            <person name="Wongkham C."/>
            <person name="Intapan P.M."/>
            <person name="Maleewong W."/>
            <person name="Yang X."/>
            <person name="Hu M."/>
            <person name="Wang Z."/>
            <person name="Hofmann A."/>
            <person name="Sternberg P.W."/>
            <person name="Tan P."/>
            <person name="Wang J."/>
            <person name="Gasser R.B."/>
        </authorList>
    </citation>
    <scope>NUCLEOTIDE SEQUENCE [LARGE SCALE GENOMIC DNA]</scope>
</reference>
<sequence length="279" mass="30846">MLSPLDLVYSHEGDPREDIEIAIKHSTTKTIPWEEGKYNNDMPQLGLIHPGVLIRRTRSKKKASTACRISKFGHRLEAALATVFQRILIHDWLLSPHFRPNRARLDIGQADRLDLPNSRLTDILQQRENKTICSLLPVSSRFRLRTSGDAEAAAAGYAGVGIVLSERAEASLLDWIPVDSSLCAVRLATSLRETREISLLGQDGPSGWSANLLTGRSVVQTRPRPLDFPCLGLGNLTVSQPSCGMAAGHRKGVTNERFFSSRSYKSAGQRSDFSPSLEY</sequence>
<dbReference type="RefSeq" id="XP_009165942.1">
    <property type="nucleotide sequence ID" value="XM_009167678.1"/>
</dbReference>
<dbReference type="EMBL" id="KL596663">
    <property type="protein sequence ID" value="KER30296.1"/>
    <property type="molecule type" value="Genomic_DNA"/>
</dbReference>
<protein>
    <submittedName>
        <fullName evidence="1">Uncharacterized protein</fullName>
    </submittedName>
</protein>
<dbReference type="AlphaFoldDB" id="A0A074ZT58"/>
<dbReference type="GeneID" id="20317432"/>
<name>A0A074ZT58_OPIVI</name>
<proteinExistence type="predicted"/>
<dbReference type="Proteomes" id="UP000054324">
    <property type="component" value="Unassembled WGS sequence"/>
</dbReference>
<evidence type="ECO:0000313" key="2">
    <source>
        <dbReference type="Proteomes" id="UP000054324"/>
    </source>
</evidence>
<evidence type="ECO:0000313" key="1">
    <source>
        <dbReference type="EMBL" id="KER30296.1"/>
    </source>
</evidence>